<evidence type="ECO:0000313" key="2">
    <source>
        <dbReference type="EMBL" id="AJD20251.1"/>
    </source>
</evidence>
<organism evidence="1">
    <name type="scientific">Southern rice black-streaked dwarf virus</name>
    <dbReference type="NCBI Taxonomy" id="519497"/>
    <lineage>
        <taxon>Viruses</taxon>
        <taxon>Riboviria</taxon>
        <taxon>Orthornavirae</taxon>
        <taxon>Duplornaviricota</taxon>
        <taxon>Resentoviricetes</taxon>
        <taxon>Reovirales</taxon>
        <taxon>Spinareoviridae</taxon>
        <taxon>Fijivirus</taxon>
        <taxon>Fijivirus boryzae</taxon>
    </lineage>
</organism>
<evidence type="ECO:0000313" key="1">
    <source>
        <dbReference type="EMBL" id="AJD20247.1"/>
    </source>
</evidence>
<dbReference type="EMBL" id="KM576877">
    <property type="protein sequence ID" value="AJD20253.1"/>
    <property type="molecule type" value="Genomic_RNA"/>
</dbReference>
<dbReference type="EMBL" id="KM576876">
    <property type="protein sequence ID" value="AJD20251.1"/>
    <property type="molecule type" value="Genomic_RNA"/>
</dbReference>
<evidence type="ECO:0000313" key="3">
    <source>
        <dbReference type="EMBL" id="AJD20253.1"/>
    </source>
</evidence>
<dbReference type="EMBL" id="KM576881">
    <property type="protein sequence ID" value="AJD20261.1"/>
    <property type="molecule type" value="Genomic_RNA"/>
</dbReference>
<name>A0A0C4W4C4_9REOV</name>
<sequence>MNYNDANDSYQLNHVTSLEFDPLDPEVNLISQDFDDYDYHDLEVNSLSEDLSDMNLMATRIKNFPDDTFEVFESLDAPPPLASLIYSEVSDEWCDIDNFLDIRVVNDESQFEFVNSHINSRLLITLNSNPNILWTAVGLLTKISLLQEFENFEILNYWQAMERRWDLMNDDLKIGFVFRAFDLKQNQFELLTKLLGDSLFFAGINLIGKSSMLPMLTVHSISDYIDHWFPTECYSSDNFMSFIKCHTITVPKWKKIVVQFYLRQIFSRSRAQVLMAHVDIDHWYDVFMKTLVFKSMRKTKKMLKNILNL</sequence>
<accession>A0A0C4W4C4</accession>
<evidence type="ECO:0000313" key="4">
    <source>
        <dbReference type="EMBL" id="AJD20261.1"/>
    </source>
</evidence>
<reference evidence="1" key="1">
    <citation type="journal article" date="2014" name="Nong Nghiep Nong Thon">
        <title>Study on genetic diversity of s7 segment of southern rice black streaked dwarf virus in Viet Nam.</title>
        <authorList>
            <person name="Pham H.X."/>
            <person name="Nguyen P.D."/>
            <person name="Nguyen Q.H."/>
            <person name="Ha C.V."/>
        </authorList>
    </citation>
    <scope>NUCLEOTIDE SEQUENCE</scope>
    <source>
        <strain evidence="1">Lao Cai</strain>
        <strain evidence="2">Nghe An</strain>
        <strain evidence="3">Ninh Binh 1</strain>
        <strain evidence="4">Son La</strain>
    </source>
</reference>
<proteinExistence type="predicted"/>
<dbReference type="EMBL" id="KM576874">
    <property type="protein sequence ID" value="AJD20247.1"/>
    <property type="molecule type" value="Genomic_RNA"/>
</dbReference>
<dbReference type="InterPro" id="IPR009519">
    <property type="entry name" value="FDV_Vp7-2"/>
</dbReference>
<protein>
    <submittedName>
        <fullName evidence="1">p7-2</fullName>
    </submittedName>
</protein>
<dbReference type="Pfam" id="PF06599">
    <property type="entry name" value="DUF1139"/>
    <property type="match status" value="1"/>
</dbReference>